<dbReference type="PANTHER" id="PTHR43280">
    <property type="entry name" value="ARAC-FAMILY TRANSCRIPTIONAL REGULATOR"/>
    <property type="match status" value="1"/>
</dbReference>
<sequence length="307" mass="35051">MFADTILFLEVGSLMKLTITYEHSIPINAFRWTPSVTAKPLHYHSSLEIGLCVSGRGIFYFGEKSYKVVPGDIFIVNNLELHIARSNESDPSTYIFINFDPILLLDEEEALLLPFAYRSDHFDNRIPAASPLAAPIGALIEKISRELTDRQEGYRSMAKSALLDLCVLFLRHYAAGLSMNEWNRLTDSFRRIRPALVLIDQRFREPIELGDVAKVLRISPSRASHLFQQELGRSFKEHLLQLRINEAKRLLISTNHSAVDVCFESGFQSVPSFYRLFVRSVGLAPLDYRKQYSVHAIFENTTEPLSR</sequence>
<keyword evidence="6" id="KW-1185">Reference proteome</keyword>
<feature type="domain" description="HTH araC/xylS-type" evidence="4">
    <location>
        <begin position="193"/>
        <end position="291"/>
    </location>
</feature>
<reference evidence="5 6" key="1">
    <citation type="submission" date="2022-09" db="EMBL/GenBank/DDBJ databases">
        <authorList>
            <person name="Han X.L."/>
            <person name="Wang Q."/>
            <person name="Lu T."/>
        </authorList>
    </citation>
    <scope>NUCLEOTIDE SEQUENCE [LARGE SCALE GENOMIC DNA]</scope>
    <source>
        <strain evidence="5 6">WQ 127069</strain>
    </source>
</reference>
<comment type="caution">
    <text evidence="5">The sequence shown here is derived from an EMBL/GenBank/DDBJ whole genome shotgun (WGS) entry which is preliminary data.</text>
</comment>
<dbReference type="InterPro" id="IPR037923">
    <property type="entry name" value="HTH-like"/>
</dbReference>
<dbReference type="Pfam" id="PF12833">
    <property type="entry name" value="HTH_18"/>
    <property type="match status" value="1"/>
</dbReference>
<protein>
    <submittedName>
        <fullName evidence="5">AraC family transcriptional regulator</fullName>
    </submittedName>
</protein>
<evidence type="ECO:0000259" key="4">
    <source>
        <dbReference type="PROSITE" id="PS01124"/>
    </source>
</evidence>
<dbReference type="PANTHER" id="PTHR43280:SF2">
    <property type="entry name" value="HTH-TYPE TRANSCRIPTIONAL REGULATOR EXSA"/>
    <property type="match status" value="1"/>
</dbReference>
<name>A0ABT2UIS4_9BACL</name>
<dbReference type="EMBL" id="JAOQIO010000084">
    <property type="protein sequence ID" value="MCU6794545.1"/>
    <property type="molecule type" value="Genomic_DNA"/>
</dbReference>
<dbReference type="Gene3D" id="2.60.120.10">
    <property type="entry name" value="Jelly Rolls"/>
    <property type="match status" value="1"/>
</dbReference>
<evidence type="ECO:0000256" key="1">
    <source>
        <dbReference type="ARBA" id="ARBA00023015"/>
    </source>
</evidence>
<evidence type="ECO:0000256" key="3">
    <source>
        <dbReference type="ARBA" id="ARBA00023163"/>
    </source>
</evidence>
<organism evidence="5 6">
    <name type="scientific">Paenibacillus baimaensis</name>
    <dbReference type="NCBI Taxonomy" id="2982185"/>
    <lineage>
        <taxon>Bacteria</taxon>
        <taxon>Bacillati</taxon>
        <taxon>Bacillota</taxon>
        <taxon>Bacilli</taxon>
        <taxon>Bacillales</taxon>
        <taxon>Paenibacillaceae</taxon>
        <taxon>Paenibacillus</taxon>
    </lineage>
</organism>
<dbReference type="InterPro" id="IPR014710">
    <property type="entry name" value="RmlC-like_jellyroll"/>
</dbReference>
<dbReference type="InterPro" id="IPR003313">
    <property type="entry name" value="AraC-bd"/>
</dbReference>
<evidence type="ECO:0000313" key="6">
    <source>
        <dbReference type="Proteomes" id="UP001652445"/>
    </source>
</evidence>
<dbReference type="Pfam" id="PF02311">
    <property type="entry name" value="AraC_binding"/>
    <property type="match status" value="1"/>
</dbReference>
<accession>A0ABT2UIS4</accession>
<dbReference type="PROSITE" id="PS01124">
    <property type="entry name" value="HTH_ARAC_FAMILY_2"/>
    <property type="match status" value="1"/>
</dbReference>
<dbReference type="InterPro" id="IPR009057">
    <property type="entry name" value="Homeodomain-like_sf"/>
</dbReference>
<dbReference type="SMART" id="SM00342">
    <property type="entry name" value="HTH_ARAC"/>
    <property type="match status" value="1"/>
</dbReference>
<dbReference type="RefSeq" id="WP_262685681.1">
    <property type="nucleotide sequence ID" value="NZ_JAOQIO010000084.1"/>
</dbReference>
<dbReference type="Proteomes" id="UP001652445">
    <property type="component" value="Unassembled WGS sequence"/>
</dbReference>
<evidence type="ECO:0000313" key="5">
    <source>
        <dbReference type="EMBL" id="MCU6794545.1"/>
    </source>
</evidence>
<keyword evidence="2" id="KW-0238">DNA-binding</keyword>
<proteinExistence type="predicted"/>
<dbReference type="SUPFAM" id="SSF46689">
    <property type="entry name" value="Homeodomain-like"/>
    <property type="match status" value="1"/>
</dbReference>
<keyword evidence="3" id="KW-0804">Transcription</keyword>
<dbReference type="Gene3D" id="1.10.10.60">
    <property type="entry name" value="Homeodomain-like"/>
    <property type="match status" value="2"/>
</dbReference>
<keyword evidence="1" id="KW-0805">Transcription regulation</keyword>
<gene>
    <name evidence="5" type="ORF">OB236_20760</name>
</gene>
<dbReference type="SUPFAM" id="SSF51215">
    <property type="entry name" value="Regulatory protein AraC"/>
    <property type="match status" value="1"/>
</dbReference>
<dbReference type="InterPro" id="IPR018060">
    <property type="entry name" value="HTH_AraC"/>
</dbReference>
<evidence type="ECO:0000256" key="2">
    <source>
        <dbReference type="ARBA" id="ARBA00023125"/>
    </source>
</evidence>